<gene>
    <name evidence="1" type="ORF">CRLFYP8_01156</name>
</gene>
<evidence type="ECO:0008006" key="2">
    <source>
        <dbReference type="Google" id="ProtNLM"/>
    </source>
</evidence>
<protein>
    <recommendedName>
        <fullName evidence="2">DUF2513 domain-containing protein</fullName>
    </recommendedName>
</protein>
<reference evidence="1" key="1">
    <citation type="submission" date="2019-11" db="EMBL/GenBank/DDBJ databases">
        <authorList>
            <person name="Feng L."/>
        </authorList>
    </citation>
    <scope>NUCLEOTIDE SEQUENCE</scope>
    <source>
        <strain evidence="1">CramosumLFYP8</strain>
    </source>
</reference>
<sequence length="131" mass="15073">MKLNYDCIREVVKFCEKEIILDKNGVLSEITPQMLYNALSTFSKEDIDYSVKYMLQADLIDGYIPKYDNYDIPTFRIDDITVNGYDFLEKIKNDTTWNKTKEISKQIGVHSIDVLTQIASSVISSLISSKI</sequence>
<dbReference type="RefSeq" id="WP_422099915.1">
    <property type="nucleotide sequence ID" value="NZ_CACRTL010000008.1"/>
</dbReference>
<dbReference type="Pfam" id="PF10711">
    <property type="entry name" value="DUF2513"/>
    <property type="match status" value="1"/>
</dbReference>
<organism evidence="1">
    <name type="scientific">Thomasclavelia ramosa</name>
    <dbReference type="NCBI Taxonomy" id="1547"/>
    <lineage>
        <taxon>Bacteria</taxon>
        <taxon>Bacillati</taxon>
        <taxon>Bacillota</taxon>
        <taxon>Erysipelotrichia</taxon>
        <taxon>Erysipelotrichales</taxon>
        <taxon>Coprobacillaceae</taxon>
        <taxon>Thomasclavelia</taxon>
    </lineage>
</organism>
<dbReference type="AlphaFoldDB" id="A0A6N2Y1L4"/>
<dbReference type="EMBL" id="CACRTL010000008">
    <property type="protein sequence ID" value="VYT59630.1"/>
    <property type="molecule type" value="Genomic_DNA"/>
</dbReference>
<accession>A0A6N2Y1L4</accession>
<dbReference type="InterPro" id="IPR019650">
    <property type="entry name" value="DUF2513"/>
</dbReference>
<proteinExistence type="predicted"/>
<evidence type="ECO:0000313" key="1">
    <source>
        <dbReference type="EMBL" id="VYT59630.1"/>
    </source>
</evidence>
<name>A0A6N2Y1L4_9FIRM</name>